<feature type="signal peptide" evidence="1">
    <location>
        <begin position="1"/>
        <end position="27"/>
    </location>
</feature>
<evidence type="ECO:0000313" key="4">
    <source>
        <dbReference type="Proteomes" id="UP000179344"/>
    </source>
</evidence>
<dbReference type="EMBL" id="MFST01000136">
    <property type="protein sequence ID" value="OGI42895.1"/>
    <property type="molecule type" value="Genomic_DNA"/>
</dbReference>
<evidence type="ECO:0000256" key="1">
    <source>
        <dbReference type="SAM" id="SignalP"/>
    </source>
</evidence>
<dbReference type="PROSITE" id="PS50914">
    <property type="entry name" value="BON"/>
    <property type="match status" value="2"/>
</dbReference>
<dbReference type="Proteomes" id="UP000179344">
    <property type="component" value="Unassembled WGS sequence"/>
</dbReference>
<gene>
    <name evidence="3" type="ORF">A2V92_01765</name>
</gene>
<feature type="domain" description="BON" evidence="2">
    <location>
        <begin position="125"/>
        <end position="192"/>
    </location>
</feature>
<reference evidence="3 4" key="1">
    <citation type="journal article" date="2016" name="Nat. Commun.">
        <title>Thousands of microbial genomes shed light on interconnected biogeochemical processes in an aquifer system.</title>
        <authorList>
            <person name="Anantharaman K."/>
            <person name="Brown C.T."/>
            <person name="Hug L.A."/>
            <person name="Sharon I."/>
            <person name="Castelle C.J."/>
            <person name="Probst A.J."/>
            <person name="Thomas B.C."/>
            <person name="Singh A."/>
            <person name="Wilkins M.J."/>
            <person name="Karaoz U."/>
            <person name="Brodie E.L."/>
            <person name="Williams K.H."/>
            <person name="Hubbard S.S."/>
            <person name="Banfield J.F."/>
        </authorList>
    </citation>
    <scope>NUCLEOTIDE SEQUENCE [LARGE SCALE GENOMIC DNA]</scope>
</reference>
<dbReference type="AlphaFoldDB" id="A0A1F6TCW2"/>
<protein>
    <recommendedName>
        <fullName evidence="2">BON domain-containing protein</fullName>
    </recommendedName>
</protein>
<dbReference type="PANTHER" id="PTHR34606:SF4">
    <property type="entry name" value="OUTER MEMBRANE LIPOPROTEIN DOLP"/>
    <property type="match status" value="1"/>
</dbReference>
<name>A0A1F6TCW2_9PROT</name>
<organism evidence="3 4">
    <name type="scientific">Candidatus Muproteobacteria bacterium RBG_16_65_31</name>
    <dbReference type="NCBI Taxonomy" id="1817759"/>
    <lineage>
        <taxon>Bacteria</taxon>
        <taxon>Pseudomonadati</taxon>
        <taxon>Pseudomonadota</taxon>
        <taxon>Candidatus Muproteobacteria</taxon>
    </lineage>
</organism>
<dbReference type="Gene3D" id="3.40.1520.20">
    <property type="match status" value="1"/>
</dbReference>
<dbReference type="PANTHER" id="PTHR34606">
    <property type="entry name" value="BON DOMAIN-CONTAINING PROTEIN"/>
    <property type="match status" value="1"/>
</dbReference>
<feature type="chain" id="PRO_5009225516" description="BON domain-containing protein" evidence="1">
    <location>
        <begin position="28"/>
        <end position="192"/>
    </location>
</feature>
<keyword evidence="1" id="KW-0732">Signal</keyword>
<dbReference type="Pfam" id="PF04972">
    <property type="entry name" value="BON"/>
    <property type="match status" value="2"/>
</dbReference>
<dbReference type="InterPro" id="IPR051686">
    <property type="entry name" value="Lipoprotein_DolP"/>
</dbReference>
<proteinExistence type="predicted"/>
<evidence type="ECO:0000259" key="2">
    <source>
        <dbReference type="PROSITE" id="PS50914"/>
    </source>
</evidence>
<feature type="domain" description="BON" evidence="2">
    <location>
        <begin position="47"/>
        <end position="116"/>
    </location>
</feature>
<comment type="caution">
    <text evidence="3">The sequence shown here is derived from an EMBL/GenBank/DDBJ whole genome shotgun (WGS) entry which is preliminary data.</text>
</comment>
<accession>A0A1F6TCW2</accession>
<evidence type="ECO:0000313" key="3">
    <source>
        <dbReference type="EMBL" id="OGI42895.1"/>
    </source>
</evidence>
<dbReference type="InterPro" id="IPR007055">
    <property type="entry name" value="BON_dom"/>
</dbReference>
<sequence>MARRHWPLPLLLLGTTALHGCAPLVVAGGAAAVIAAQDRRTVGSFIDDETIEWKAVTAINAVEALKKEVHINVTSVNGTALLTGEAPTIELRDGVLTQVRGVPGVRRTVNEIRIGPPSTLADRSNDSWLTGKIKTRLVGVENLQSAQIKVVTENAVVYLMGLVKKDEAESATEAARQVGGVQRVVKLFEYLD</sequence>